<dbReference type="Pfam" id="PF00271">
    <property type="entry name" value="Helicase_C"/>
    <property type="match status" value="1"/>
</dbReference>
<organism evidence="4 5">
    <name type="scientific">Corynebacterium cystitidis DSM 20524</name>
    <dbReference type="NCBI Taxonomy" id="1121357"/>
    <lineage>
        <taxon>Bacteria</taxon>
        <taxon>Bacillati</taxon>
        <taxon>Actinomycetota</taxon>
        <taxon>Actinomycetes</taxon>
        <taxon>Mycobacteriales</taxon>
        <taxon>Corynebacteriaceae</taxon>
        <taxon>Corynebacterium</taxon>
    </lineage>
</organism>
<dbReference type="PROSITE" id="PS51194">
    <property type="entry name" value="HELICASE_CTER"/>
    <property type="match status" value="1"/>
</dbReference>
<dbReference type="GO" id="GO:0005524">
    <property type="term" value="F:ATP binding"/>
    <property type="evidence" value="ECO:0007669"/>
    <property type="project" value="InterPro"/>
</dbReference>
<evidence type="ECO:0000259" key="2">
    <source>
        <dbReference type="PROSITE" id="PS51192"/>
    </source>
</evidence>
<sequence>MPPFVKPLHGRAQGRQRVRNRLSAQQKHAIAQHGEELRLDSNLLGFSFEADRTARELVEWLNSTNENGAPRVEVRRLTKDFLHGKAYILHSRSADAVFAGSSNFTAAGLLSNRELNLGQYDPHTHEEVTEWFNSIWEEAEPYDLASLYSARWEPHTPQTVFGRMLWELYHDELQQEKEDRDGSSLSLTRFQADGAWRARRILRELHGVIIADEVGLGKTYLAGEIINEAIVERRQKVLIIAPATLRDSTWKPFLREHNLQTDVVSFDELSNSIDTAGKTSSKLQALDDYAMVVVDEAHGLRNPSSLRAAAMRQLVEGKSPKDIVLLTATPVNNSLRDVYTLISYFVTNDAQFVSVGVPSLQKYFKTAIDLHPDELSPEYLFDVLDQVAVRRTRRFVKNHYANDTVWINGEQRPITFPDPRVLRVDYYLNATMPNLFDTVAVALGALVDDSATEAGFIEASPGEVLTMARYVPSRFSVEEQTEDEAYQQQNAGLLRSALLKRFESSSIAYRKTLETLIQGHNTFLAALAKGVVLTGSALRDWGASESDDLHEFLADGDYDEGNFQPAVRFDVDGLQQYCKADLGLLKKLHEQALELEKLEDPKIEQLVEELATIAAEADHEGRTQQERRNKRKVLVFTYYADTAEYLSDQIQQAVALDERLADFRDRILTVTGKNADNRATLIAKFAPETAGSEGDEDLYDLVITTDVLAEGMNLQQARHIINYDLPWNPMRLVQRHGRIDRIGSPHDTVYMRCFFPDEHLDAMLGLEERIHNKLKLANASFGAGKGVLPGVEGREGTFTETRTQIEKLRSEDAGLFATGGGGAALSGEDYRRQLEKMLDNSITRGLIEDLPWGSGSGFKRPGNTAGIVFCARIADHPTPWFRYLPLDPATLEPLTWIDDTGQLKPDIVRDKLSALSHADPGAKERYLDDKMVDAALSTWEIAQEDIREHWNFQADPANTRPEIPRVMHEAMGLLRDHGAELGDAQNDITNRLMAPHNSRIQRQVRDVLKSDQNNKEKVQALADVVRRNNLAPAVQPTRQPKIDAEDINLICWTAITPE</sequence>
<feature type="domain" description="Helicase C-terminal" evidence="3">
    <location>
        <begin position="602"/>
        <end position="795"/>
    </location>
</feature>
<dbReference type="Proteomes" id="UP000198929">
    <property type="component" value="Unassembled WGS sequence"/>
</dbReference>
<dbReference type="InterPro" id="IPR027417">
    <property type="entry name" value="P-loop_NTPase"/>
</dbReference>
<evidence type="ECO:0000313" key="4">
    <source>
        <dbReference type="EMBL" id="SES04811.1"/>
    </source>
</evidence>
<feature type="domain" description="Helicase ATP-binding" evidence="2">
    <location>
        <begin position="199"/>
        <end position="348"/>
    </location>
</feature>
<dbReference type="EMBL" id="FOGQ01000007">
    <property type="protein sequence ID" value="SES04811.1"/>
    <property type="molecule type" value="Genomic_DNA"/>
</dbReference>
<dbReference type="InterPro" id="IPR000330">
    <property type="entry name" value="SNF2_N"/>
</dbReference>
<evidence type="ECO:0000256" key="1">
    <source>
        <dbReference type="ARBA" id="ARBA00022801"/>
    </source>
</evidence>
<dbReference type="PANTHER" id="PTHR45766">
    <property type="entry name" value="DNA ANNEALING HELICASE AND ENDONUCLEASE ZRANB3 FAMILY MEMBER"/>
    <property type="match status" value="1"/>
</dbReference>
<evidence type="ECO:0000313" key="5">
    <source>
        <dbReference type="Proteomes" id="UP000198929"/>
    </source>
</evidence>
<keyword evidence="1" id="KW-0378">Hydrolase</keyword>
<proteinExistence type="predicted"/>
<name>A0A1H9U6D2_9CORY</name>
<dbReference type="AlphaFoldDB" id="A0A1H9U6D2"/>
<dbReference type="InterPro" id="IPR014001">
    <property type="entry name" value="Helicase_ATP-bd"/>
</dbReference>
<dbReference type="PROSITE" id="PS51192">
    <property type="entry name" value="HELICASE_ATP_BIND_1"/>
    <property type="match status" value="1"/>
</dbReference>
<dbReference type="Pfam" id="PF00176">
    <property type="entry name" value="SNF2-rel_dom"/>
    <property type="match status" value="1"/>
</dbReference>
<accession>A0A1H9U6D2</accession>
<protein>
    <submittedName>
        <fullName evidence="4">PLD-like domain-containing protein</fullName>
    </submittedName>
</protein>
<dbReference type="InterPro" id="IPR038718">
    <property type="entry name" value="SNF2-like_sf"/>
</dbReference>
<dbReference type="STRING" id="1121357.SAMN05661109_01679"/>
<dbReference type="PANTHER" id="PTHR45766:SF6">
    <property type="entry name" value="SWI_SNF-RELATED MATRIX-ASSOCIATED ACTIN-DEPENDENT REGULATOR OF CHROMATIN SUBFAMILY A-LIKE PROTEIN 1"/>
    <property type="match status" value="1"/>
</dbReference>
<dbReference type="InterPro" id="IPR001650">
    <property type="entry name" value="Helicase_C-like"/>
</dbReference>
<gene>
    <name evidence="4" type="ORF">SAMN05661109_01679</name>
</gene>
<dbReference type="SMART" id="SM00487">
    <property type="entry name" value="DEXDc"/>
    <property type="match status" value="1"/>
</dbReference>
<dbReference type="Gene3D" id="3.40.50.10810">
    <property type="entry name" value="Tandem AAA-ATPase domain"/>
    <property type="match status" value="1"/>
</dbReference>
<dbReference type="InterPro" id="IPR049730">
    <property type="entry name" value="SNF2/RAD54-like_C"/>
</dbReference>
<dbReference type="Gene3D" id="3.30.870.10">
    <property type="entry name" value="Endonuclease Chain A"/>
    <property type="match status" value="1"/>
</dbReference>
<dbReference type="SMART" id="SM00490">
    <property type="entry name" value="HELICc"/>
    <property type="match status" value="1"/>
</dbReference>
<reference evidence="5" key="1">
    <citation type="submission" date="2016-10" db="EMBL/GenBank/DDBJ databases">
        <authorList>
            <person name="Varghese N."/>
            <person name="Submissions S."/>
        </authorList>
    </citation>
    <scope>NUCLEOTIDE SEQUENCE [LARGE SCALE GENOMIC DNA]</scope>
    <source>
        <strain evidence="5">DSM 20524</strain>
    </source>
</reference>
<dbReference type="CDD" id="cd18793">
    <property type="entry name" value="SF2_C_SNF"/>
    <property type="match status" value="1"/>
</dbReference>
<evidence type="ECO:0000259" key="3">
    <source>
        <dbReference type="PROSITE" id="PS51194"/>
    </source>
</evidence>
<dbReference type="SUPFAM" id="SSF52540">
    <property type="entry name" value="P-loop containing nucleoside triphosphate hydrolases"/>
    <property type="match status" value="2"/>
</dbReference>
<dbReference type="Gene3D" id="3.40.50.300">
    <property type="entry name" value="P-loop containing nucleotide triphosphate hydrolases"/>
    <property type="match status" value="1"/>
</dbReference>
<keyword evidence="5" id="KW-1185">Reference proteome</keyword>
<dbReference type="GO" id="GO:0016787">
    <property type="term" value="F:hydrolase activity"/>
    <property type="evidence" value="ECO:0007669"/>
    <property type="project" value="UniProtKB-KW"/>
</dbReference>
<dbReference type="SUPFAM" id="SSF56024">
    <property type="entry name" value="Phospholipase D/nuclease"/>
    <property type="match status" value="1"/>
</dbReference>